<dbReference type="InterPro" id="IPR036412">
    <property type="entry name" value="HAD-like_sf"/>
</dbReference>
<keyword evidence="8" id="KW-1003">Cell membrane</keyword>
<feature type="transmembrane region" description="Helical" evidence="8">
    <location>
        <begin position="250"/>
        <end position="268"/>
    </location>
</feature>
<dbReference type="Gene3D" id="2.70.150.10">
    <property type="entry name" value="Calcium-transporting ATPase, cytoplasmic transduction domain A"/>
    <property type="match status" value="1"/>
</dbReference>
<dbReference type="PROSITE" id="PS00154">
    <property type="entry name" value="ATPASE_E1_E2"/>
    <property type="match status" value="1"/>
</dbReference>
<dbReference type="GO" id="GO:0005886">
    <property type="term" value="C:plasma membrane"/>
    <property type="evidence" value="ECO:0007669"/>
    <property type="project" value="UniProtKB-SubCell"/>
</dbReference>
<dbReference type="GO" id="GO:0016887">
    <property type="term" value="F:ATP hydrolysis activity"/>
    <property type="evidence" value="ECO:0007669"/>
    <property type="project" value="InterPro"/>
</dbReference>
<dbReference type="InterPro" id="IPR018303">
    <property type="entry name" value="ATPase_P-typ_P_site"/>
</dbReference>
<dbReference type="GO" id="GO:0046872">
    <property type="term" value="F:metal ion binding"/>
    <property type="evidence" value="ECO:0007669"/>
    <property type="project" value="UniProtKB-KW"/>
</dbReference>
<dbReference type="GO" id="GO:0019829">
    <property type="term" value="F:ATPase-coupled monoatomic cation transmembrane transporter activity"/>
    <property type="evidence" value="ECO:0007669"/>
    <property type="project" value="InterPro"/>
</dbReference>
<evidence type="ECO:0000256" key="2">
    <source>
        <dbReference type="ARBA" id="ARBA00006024"/>
    </source>
</evidence>
<feature type="transmembrane region" description="Helical" evidence="8">
    <location>
        <begin position="578"/>
        <end position="597"/>
    </location>
</feature>
<feature type="domain" description="P-type ATPase A" evidence="9">
    <location>
        <begin position="134"/>
        <end position="233"/>
    </location>
</feature>
<evidence type="ECO:0000256" key="6">
    <source>
        <dbReference type="ARBA" id="ARBA00022989"/>
    </source>
</evidence>
<protein>
    <submittedName>
        <fullName evidence="10">Cadmium-translocating P-type ATPase</fullName>
    </submittedName>
</protein>
<dbReference type="PRINTS" id="PR00119">
    <property type="entry name" value="CATATPASE"/>
</dbReference>
<dbReference type="SUPFAM" id="SSF81665">
    <property type="entry name" value="Calcium ATPase, transmembrane domain M"/>
    <property type="match status" value="1"/>
</dbReference>
<dbReference type="InterPro" id="IPR001757">
    <property type="entry name" value="P_typ_ATPase"/>
</dbReference>
<dbReference type="Proteomes" id="UP000557204">
    <property type="component" value="Unassembled WGS sequence"/>
</dbReference>
<dbReference type="PANTHER" id="PTHR48085">
    <property type="entry name" value="CADMIUM/ZINC-TRANSPORTING ATPASE HMA2-RELATED"/>
    <property type="match status" value="1"/>
</dbReference>
<dbReference type="RefSeq" id="WP_171246131.1">
    <property type="nucleotide sequence ID" value="NZ_JABFAJ010000006.1"/>
</dbReference>
<dbReference type="Gene3D" id="3.40.1110.10">
    <property type="entry name" value="Calcium-transporting ATPase, cytoplasmic domain N"/>
    <property type="match status" value="1"/>
</dbReference>
<evidence type="ECO:0000256" key="1">
    <source>
        <dbReference type="ARBA" id="ARBA00004651"/>
    </source>
</evidence>
<keyword evidence="4 8" id="KW-0479">Metal-binding</keyword>
<keyword evidence="6 8" id="KW-1133">Transmembrane helix</keyword>
<evidence type="ECO:0000256" key="4">
    <source>
        <dbReference type="ARBA" id="ARBA00022723"/>
    </source>
</evidence>
<dbReference type="GO" id="GO:0005524">
    <property type="term" value="F:ATP binding"/>
    <property type="evidence" value="ECO:0007669"/>
    <property type="project" value="UniProtKB-UniRule"/>
</dbReference>
<comment type="caution">
    <text evidence="10">The sequence shown here is derived from an EMBL/GenBank/DDBJ whole genome shotgun (WGS) entry which is preliminary data.</text>
</comment>
<keyword evidence="5" id="KW-1278">Translocase</keyword>
<comment type="similarity">
    <text evidence="2 8">Belongs to the cation transport ATPase (P-type) (TC 3.A.3) family. Type IB subfamily.</text>
</comment>
<accession>A0A849JVJ3</accession>
<dbReference type="AlphaFoldDB" id="A0A849JVJ3"/>
<name>A0A849JVJ3_9MICO</name>
<dbReference type="PANTHER" id="PTHR48085:SF5">
    <property type="entry name" value="CADMIUM_ZINC-TRANSPORTING ATPASE HMA4-RELATED"/>
    <property type="match status" value="1"/>
</dbReference>
<dbReference type="SUPFAM" id="SSF81653">
    <property type="entry name" value="Calcium ATPase, transduction domain A"/>
    <property type="match status" value="1"/>
</dbReference>
<dbReference type="InterPro" id="IPR059000">
    <property type="entry name" value="ATPase_P-type_domA"/>
</dbReference>
<dbReference type="Gene3D" id="3.40.50.1000">
    <property type="entry name" value="HAD superfamily/HAD-like"/>
    <property type="match status" value="1"/>
</dbReference>
<comment type="subcellular location">
    <subcellularLocation>
        <location evidence="1">Cell membrane</location>
        <topology evidence="1">Multi-pass membrane protein</topology>
    </subcellularLocation>
</comment>
<dbReference type="SFLD" id="SFLDS00003">
    <property type="entry name" value="Haloacid_Dehalogenase"/>
    <property type="match status" value="1"/>
</dbReference>
<evidence type="ECO:0000259" key="9">
    <source>
        <dbReference type="Pfam" id="PF00122"/>
    </source>
</evidence>
<dbReference type="InterPro" id="IPR027256">
    <property type="entry name" value="P-typ_ATPase_IB"/>
</dbReference>
<dbReference type="NCBIfam" id="TIGR01512">
    <property type="entry name" value="ATPase-IB2_Cd"/>
    <property type="match status" value="1"/>
</dbReference>
<evidence type="ECO:0000313" key="11">
    <source>
        <dbReference type="Proteomes" id="UP000557204"/>
    </source>
</evidence>
<dbReference type="EMBL" id="JABFAJ010000006">
    <property type="protein sequence ID" value="NNU26614.1"/>
    <property type="molecule type" value="Genomic_DNA"/>
</dbReference>
<dbReference type="Pfam" id="PF00122">
    <property type="entry name" value="E1-E2_ATPase"/>
    <property type="match status" value="1"/>
</dbReference>
<dbReference type="InterPro" id="IPR051014">
    <property type="entry name" value="Cation_Transport_ATPase_IB"/>
</dbReference>
<gene>
    <name evidence="10" type="primary">cadA</name>
    <name evidence="10" type="ORF">HLI28_03540</name>
</gene>
<dbReference type="SFLD" id="SFLDG00002">
    <property type="entry name" value="C1.7:_P-type_atpase_like"/>
    <property type="match status" value="1"/>
</dbReference>
<evidence type="ECO:0000313" key="10">
    <source>
        <dbReference type="EMBL" id="NNU26614.1"/>
    </source>
</evidence>
<organism evidence="10 11">
    <name type="scientific">Isoptericola sediminis</name>
    <dbReference type="NCBI Taxonomy" id="2733572"/>
    <lineage>
        <taxon>Bacteria</taxon>
        <taxon>Bacillati</taxon>
        <taxon>Actinomycetota</taxon>
        <taxon>Actinomycetes</taxon>
        <taxon>Micrococcales</taxon>
        <taxon>Promicromonosporaceae</taxon>
        <taxon>Isoptericola</taxon>
    </lineage>
</organism>
<evidence type="ECO:0000256" key="3">
    <source>
        <dbReference type="ARBA" id="ARBA00022692"/>
    </source>
</evidence>
<dbReference type="InterPro" id="IPR008250">
    <property type="entry name" value="ATPase_P-typ_transduc_dom_A_sf"/>
</dbReference>
<dbReference type="InterPro" id="IPR023214">
    <property type="entry name" value="HAD_sf"/>
</dbReference>
<evidence type="ECO:0000256" key="8">
    <source>
        <dbReference type="RuleBase" id="RU362081"/>
    </source>
</evidence>
<dbReference type="NCBIfam" id="TIGR01494">
    <property type="entry name" value="ATPase_P-type"/>
    <property type="match status" value="1"/>
</dbReference>
<proteinExistence type="inferred from homology"/>
<dbReference type="Pfam" id="PF00702">
    <property type="entry name" value="Hydrolase"/>
    <property type="match status" value="1"/>
</dbReference>
<evidence type="ECO:0000256" key="5">
    <source>
        <dbReference type="ARBA" id="ARBA00022967"/>
    </source>
</evidence>
<dbReference type="GO" id="GO:0015086">
    <property type="term" value="F:cadmium ion transmembrane transporter activity"/>
    <property type="evidence" value="ECO:0007669"/>
    <property type="project" value="TreeGrafter"/>
</dbReference>
<dbReference type="NCBIfam" id="TIGR01525">
    <property type="entry name" value="ATPase-IB_hvy"/>
    <property type="match status" value="1"/>
</dbReference>
<dbReference type="InterPro" id="IPR023299">
    <property type="entry name" value="ATPase_P-typ_cyto_dom_N"/>
</dbReference>
<keyword evidence="8" id="KW-0547">Nucleotide-binding</keyword>
<reference evidence="10 11" key="1">
    <citation type="submission" date="2020-05" db="EMBL/GenBank/DDBJ databases">
        <title>Genome sequence of Isoptericola sp. JC619 isolated from Chilika lagoon, India.</title>
        <authorList>
            <person name="Kumar D."/>
            <person name="Appam K."/>
            <person name="Gandham S."/>
            <person name="Uppada J."/>
            <person name="Sasikala C."/>
            <person name="Venkata Ramana C."/>
        </authorList>
    </citation>
    <scope>NUCLEOTIDE SEQUENCE [LARGE SCALE GENOMIC DNA]</scope>
    <source>
        <strain evidence="10 11">JC619</strain>
    </source>
</reference>
<dbReference type="SUPFAM" id="SSF56784">
    <property type="entry name" value="HAD-like"/>
    <property type="match status" value="1"/>
</dbReference>
<dbReference type="SFLD" id="SFLDF00027">
    <property type="entry name" value="p-type_atpase"/>
    <property type="match status" value="1"/>
</dbReference>
<keyword evidence="11" id="KW-1185">Reference proteome</keyword>
<keyword evidence="7 8" id="KW-0472">Membrane</keyword>
<evidence type="ECO:0000256" key="7">
    <source>
        <dbReference type="ARBA" id="ARBA00023136"/>
    </source>
</evidence>
<feature type="transmembrane region" description="Helical" evidence="8">
    <location>
        <begin position="54"/>
        <end position="72"/>
    </location>
</feature>
<feature type="transmembrane region" description="Helical" evidence="8">
    <location>
        <begin position="27"/>
        <end position="47"/>
    </location>
</feature>
<dbReference type="InterPro" id="IPR044492">
    <property type="entry name" value="P_typ_ATPase_HD_dom"/>
</dbReference>
<feature type="transmembrane region" description="Helical" evidence="8">
    <location>
        <begin position="274"/>
        <end position="296"/>
    </location>
</feature>
<keyword evidence="8" id="KW-0067">ATP-binding</keyword>
<sequence>MSGPSAPTGAGSDGVRRTRLRWFVQRYPWVAASLLVLVVVLGLLAGGQETTARWVGSAWALVVGLRVAGHMVRDVLAGHWGVDLLALTAIVATVVVGEYVASLVVVLMLTGGQALEDFAAHRARQELRALLERAPTRAHRLGPDGTITDVDVADLGPGDLVLVRPAEVVPVDAELVGPETDFDESSLTGESLPVTRHVGDPVLSGALNTEQAVTLRATAAAADSQYARIVAMVREAAESRAPVVRLADRYAVPFTLFAFLVAGAAWVYHRDPTVVAEVLVVATPCPLLIAAPVAFLGGMSRAARHGLIVKDAGTLEQLSAVRSVAFDKTGTITLGRPTLLAVHPRPPWSADDLLRLAASAEQYSSHVLATTIQDAATRRGLDLLGARSAREEATHGVAADVGGHDVVVGKRQRVASAAPDVEEQNLGPGELAVYVAVDGRFAGTLVMSDPARSDARRTMDELAGLGITRTMMLSGDSRSTAEHIAAAVGIAQVDAECLPEDKVRIVRDLPDRPVMMVGDGVNDAPVLAAAEVGVAMGARGSTAASESADVVILTEDLVRTATAVRVGRRTMTVALQSIWLGIALSVVLMGIAATGVIPAVVGALSQEVVDLLAILNALRALQDDRHERVRRPARAVPAEGARAR</sequence>
<dbReference type="InterPro" id="IPR023298">
    <property type="entry name" value="ATPase_P-typ_TM_dom_sf"/>
</dbReference>
<keyword evidence="3 8" id="KW-0812">Transmembrane</keyword>
<feature type="transmembrane region" description="Helical" evidence="8">
    <location>
        <begin position="84"/>
        <end position="109"/>
    </location>
</feature>